<sequence>MYRTFSQLCCLALFAQLAICMQSGTSTRGLLNPRQTDSNIPTQCQSICDPVVSLIDTGCTLQGCCTNTFIRNLTSCFECAGNITQTTNYSIPQSTIDELVEDCASGGFNITDPTLPGQNPNRTLSLASSSTHGSVTASSFLQSTITTVSFATPTFTQNTVTSISSSTPPLGTSSASSASGTITANSGALPHSGCRWLSMIGSLCVAWALSF</sequence>
<keyword evidence="1" id="KW-0732">Signal</keyword>
<evidence type="ECO:0000313" key="2">
    <source>
        <dbReference type="EMBL" id="KAJ3783598.1"/>
    </source>
</evidence>
<feature type="chain" id="PRO_5041390820" evidence="1">
    <location>
        <begin position="21"/>
        <end position="211"/>
    </location>
</feature>
<evidence type="ECO:0000256" key="1">
    <source>
        <dbReference type="SAM" id="SignalP"/>
    </source>
</evidence>
<accession>A0AA38KDI6</accession>
<dbReference type="AlphaFoldDB" id="A0AA38KDI6"/>
<dbReference type="Proteomes" id="UP001163798">
    <property type="component" value="Unassembled WGS sequence"/>
</dbReference>
<evidence type="ECO:0000313" key="3">
    <source>
        <dbReference type="Proteomes" id="UP001163798"/>
    </source>
</evidence>
<comment type="caution">
    <text evidence="2">The sequence shown here is derived from an EMBL/GenBank/DDBJ whole genome shotgun (WGS) entry which is preliminary data.</text>
</comment>
<organism evidence="2 3">
    <name type="scientific">Lentinula aff. detonsa</name>
    <dbReference type="NCBI Taxonomy" id="2804958"/>
    <lineage>
        <taxon>Eukaryota</taxon>
        <taxon>Fungi</taxon>
        <taxon>Dikarya</taxon>
        <taxon>Basidiomycota</taxon>
        <taxon>Agaricomycotina</taxon>
        <taxon>Agaricomycetes</taxon>
        <taxon>Agaricomycetidae</taxon>
        <taxon>Agaricales</taxon>
        <taxon>Marasmiineae</taxon>
        <taxon>Omphalotaceae</taxon>
        <taxon>Lentinula</taxon>
    </lineage>
</organism>
<proteinExistence type="predicted"/>
<gene>
    <name evidence="2" type="ORF">GGU10DRAFT_360390</name>
</gene>
<protein>
    <submittedName>
        <fullName evidence="2">Uncharacterized protein</fullName>
    </submittedName>
</protein>
<dbReference type="EMBL" id="MU793412">
    <property type="protein sequence ID" value="KAJ3783598.1"/>
    <property type="molecule type" value="Genomic_DNA"/>
</dbReference>
<feature type="signal peptide" evidence="1">
    <location>
        <begin position="1"/>
        <end position="20"/>
    </location>
</feature>
<reference evidence="2" key="1">
    <citation type="submission" date="2022-08" db="EMBL/GenBank/DDBJ databases">
        <authorList>
            <consortium name="DOE Joint Genome Institute"/>
            <person name="Min B."/>
            <person name="Riley R."/>
            <person name="Sierra-Patev S."/>
            <person name="Naranjo-Ortiz M."/>
            <person name="Looney B."/>
            <person name="Konkel Z."/>
            <person name="Slot J.C."/>
            <person name="Sakamoto Y."/>
            <person name="Steenwyk J.L."/>
            <person name="Rokas A."/>
            <person name="Carro J."/>
            <person name="Camarero S."/>
            <person name="Ferreira P."/>
            <person name="Molpeceres G."/>
            <person name="Ruiz-Duenas F.J."/>
            <person name="Serrano A."/>
            <person name="Henrissat B."/>
            <person name="Drula E."/>
            <person name="Hughes K.W."/>
            <person name="Mata J.L."/>
            <person name="Ishikawa N.K."/>
            <person name="Vargas-Isla R."/>
            <person name="Ushijima S."/>
            <person name="Smith C.A."/>
            <person name="Ahrendt S."/>
            <person name="Andreopoulos W."/>
            <person name="He G."/>
            <person name="Labutti K."/>
            <person name="Lipzen A."/>
            <person name="Ng V."/>
            <person name="Sandor L."/>
            <person name="Barry K."/>
            <person name="Martinez A.T."/>
            <person name="Xiao Y."/>
            <person name="Gibbons J.G."/>
            <person name="Terashima K."/>
            <person name="Hibbett D.S."/>
            <person name="Grigoriev I.V."/>
        </authorList>
    </citation>
    <scope>NUCLEOTIDE SEQUENCE</scope>
    <source>
        <strain evidence="2">TFB10291</strain>
    </source>
</reference>
<name>A0AA38KDI6_9AGAR</name>
<keyword evidence="3" id="KW-1185">Reference proteome</keyword>